<dbReference type="EMBL" id="MK072282">
    <property type="protein sequence ID" value="AYV81548.1"/>
    <property type="molecule type" value="Genomic_DNA"/>
</dbReference>
<gene>
    <name evidence="2" type="ORF">Harvfovirus40_11</name>
</gene>
<organism evidence="2">
    <name type="scientific">Harvfovirus sp</name>
    <dbReference type="NCBI Taxonomy" id="2487768"/>
    <lineage>
        <taxon>Viruses</taxon>
        <taxon>Varidnaviria</taxon>
        <taxon>Bamfordvirae</taxon>
        <taxon>Nucleocytoviricota</taxon>
        <taxon>Megaviricetes</taxon>
        <taxon>Imitervirales</taxon>
        <taxon>Mimiviridae</taxon>
        <taxon>Klosneuvirinae</taxon>
    </lineage>
</organism>
<feature type="compositionally biased region" description="Low complexity" evidence="1">
    <location>
        <begin position="63"/>
        <end position="72"/>
    </location>
</feature>
<evidence type="ECO:0000313" key="2">
    <source>
        <dbReference type="EMBL" id="AYV81548.1"/>
    </source>
</evidence>
<name>A0A3G5A2U4_9VIRU</name>
<proteinExistence type="predicted"/>
<reference evidence="2" key="1">
    <citation type="submission" date="2018-10" db="EMBL/GenBank/DDBJ databases">
        <title>Hidden diversity of soil giant viruses.</title>
        <authorList>
            <person name="Schulz F."/>
            <person name="Alteio L."/>
            <person name="Goudeau D."/>
            <person name="Ryan E.M."/>
            <person name="Malmstrom R.R."/>
            <person name="Blanchard J."/>
            <person name="Woyke T."/>
        </authorList>
    </citation>
    <scope>NUCLEOTIDE SEQUENCE</scope>
    <source>
        <strain evidence="2">HAV1</strain>
    </source>
</reference>
<evidence type="ECO:0000256" key="1">
    <source>
        <dbReference type="SAM" id="MobiDB-lite"/>
    </source>
</evidence>
<accession>A0A3G5A2U4</accession>
<feature type="region of interest" description="Disordered" evidence="1">
    <location>
        <begin position="63"/>
        <end position="99"/>
    </location>
</feature>
<sequence length="99" mass="10806">MSLFTVAAVEWVTDASGVRRAVTIPLRDPLGNIVVFDKDRRYFIMPSEYASLPAPVPIRVGPAAAASAESSAMPPPSPRKPRCHMPVSKEFTPQDKKVE</sequence>
<protein>
    <submittedName>
        <fullName evidence="2">Uncharacterized protein</fullName>
    </submittedName>
</protein>